<feature type="non-terminal residue" evidence="1">
    <location>
        <position position="1"/>
    </location>
</feature>
<name>A0ABS8WLH7_DATST</name>
<evidence type="ECO:0000313" key="2">
    <source>
        <dbReference type="Proteomes" id="UP000823775"/>
    </source>
</evidence>
<reference evidence="1 2" key="1">
    <citation type="journal article" date="2021" name="BMC Genomics">
        <title>Datura genome reveals duplications of psychoactive alkaloid biosynthetic genes and high mutation rate following tissue culture.</title>
        <authorList>
            <person name="Rajewski A."/>
            <person name="Carter-House D."/>
            <person name="Stajich J."/>
            <person name="Litt A."/>
        </authorList>
    </citation>
    <scope>NUCLEOTIDE SEQUENCE [LARGE SCALE GENOMIC DNA]</scope>
    <source>
        <strain evidence="1">AR-01</strain>
    </source>
</reference>
<proteinExistence type="predicted"/>
<dbReference type="EMBL" id="JACEIK010008033">
    <property type="protein sequence ID" value="MCE3050941.1"/>
    <property type="molecule type" value="Genomic_DNA"/>
</dbReference>
<dbReference type="Proteomes" id="UP000823775">
    <property type="component" value="Unassembled WGS sequence"/>
</dbReference>
<gene>
    <name evidence="1" type="ORF">HAX54_048576</name>
</gene>
<sequence length="64" mass="7068">GHRGQPVTVYVTVHRWANGTSVSPSSHDTAIDELSILPSTLCTRSATLLIFLQEIISKHEVLQR</sequence>
<comment type="caution">
    <text evidence="1">The sequence shown here is derived from an EMBL/GenBank/DDBJ whole genome shotgun (WGS) entry which is preliminary data.</text>
</comment>
<evidence type="ECO:0000313" key="1">
    <source>
        <dbReference type="EMBL" id="MCE3050941.1"/>
    </source>
</evidence>
<organism evidence="1 2">
    <name type="scientific">Datura stramonium</name>
    <name type="common">Jimsonweed</name>
    <name type="synonym">Common thornapple</name>
    <dbReference type="NCBI Taxonomy" id="4076"/>
    <lineage>
        <taxon>Eukaryota</taxon>
        <taxon>Viridiplantae</taxon>
        <taxon>Streptophyta</taxon>
        <taxon>Embryophyta</taxon>
        <taxon>Tracheophyta</taxon>
        <taxon>Spermatophyta</taxon>
        <taxon>Magnoliopsida</taxon>
        <taxon>eudicotyledons</taxon>
        <taxon>Gunneridae</taxon>
        <taxon>Pentapetalae</taxon>
        <taxon>asterids</taxon>
        <taxon>lamiids</taxon>
        <taxon>Solanales</taxon>
        <taxon>Solanaceae</taxon>
        <taxon>Solanoideae</taxon>
        <taxon>Datureae</taxon>
        <taxon>Datura</taxon>
    </lineage>
</organism>
<feature type="non-terminal residue" evidence="1">
    <location>
        <position position="64"/>
    </location>
</feature>
<accession>A0ABS8WLH7</accession>
<keyword evidence="2" id="KW-1185">Reference proteome</keyword>
<protein>
    <submittedName>
        <fullName evidence="1">Uncharacterized protein</fullName>
    </submittedName>
</protein>